<organism evidence="2 3">
    <name type="scientific">Brooklawnia cerclae</name>
    <dbReference type="NCBI Taxonomy" id="349934"/>
    <lineage>
        <taxon>Bacteria</taxon>
        <taxon>Bacillati</taxon>
        <taxon>Actinomycetota</taxon>
        <taxon>Actinomycetes</taxon>
        <taxon>Propionibacteriales</taxon>
        <taxon>Propionibacteriaceae</taxon>
        <taxon>Brooklawnia</taxon>
    </lineage>
</organism>
<comment type="caution">
    <text evidence="2">The sequence shown here is derived from an EMBL/GenBank/DDBJ whole genome shotgun (WGS) entry which is preliminary data.</text>
</comment>
<gene>
    <name evidence="2" type="ORF">FB473_000083</name>
</gene>
<dbReference type="EMBL" id="JAAMOZ010000001">
    <property type="protein sequence ID" value="NIH55438.1"/>
    <property type="molecule type" value="Genomic_DNA"/>
</dbReference>
<reference evidence="2 3" key="1">
    <citation type="submission" date="2020-02" db="EMBL/GenBank/DDBJ databases">
        <title>Sequencing the genomes of 1000 actinobacteria strains.</title>
        <authorList>
            <person name="Klenk H.-P."/>
        </authorList>
    </citation>
    <scope>NUCLEOTIDE SEQUENCE [LARGE SCALE GENOMIC DNA]</scope>
    <source>
        <strain evidence="2 3">DSM 19609</strain>
    </source>
</reference>
<evidence type="ECO:0000313" key="2">
    <source>
        <dbReference type="EMBL" id="NIH55438.1"/>
    </source>
</evidence>
<protein>
    <submittedName>
        <fullName evidence="2">Uncharacterized protein</fullName>
    </submittedName>
</protein>
<name>A0ABX0SAK9_9ACTN</name>
<dbReference type="RefSeq" id="WP_167163809.1">
    <property type="nucleotide sequence ID" value="NZ_JAAMOZ010000001.1"/>
</dbReference>
<feature type="signal peptide" evidence="1">
    <location>
        <begin position="1"/>
        <end position="24"/>
    </location>
</feature>
<keyword evidence="1" id="KW-0732">Signal</keyword>
<proteinExistence type="predicted"/>
<evidence type="ECO:0000313" key="3">
    <source>
        <dbReference type="Proteomes" id="UP000749311"/>
    </source>
</evidence>
<sequence length="424" mass="43232">MIGALAGILTTGLALTGFSSQASADPASTSTYGQLVAVGSDTLQDFGNGLSTALGNVSGTSTLKLASYDATGSSTIQTRSGGVSFTRPNGSGDGVKALSASAQGTIWGGANLSGQVDIARSSSKYTTSTVSALAYVPVGVDAVTYATSSDSAIPSGILEGDVSQDGVGTWDSETGTVHPADLTLRNIFQGNGYLEGTISSVTYKFYSGAGNPADGSGYTKLNVYVPQSGSGTRSFWASTLGFSNSSLPAGVSDTFGLYNPDTEVTTTTDVQEHNGLVVTKPEAATETEQAEQGNQNWETAIVPFSIAQYVAQTNAAEGTLSGVTDRRHGAELNSVGNVAPTSGGALNSSFPIKRDVYFVATTARLTNPTTDADRLLAKFLINSGTADIPWIGSTALQSTITNYGFGTGTADTLGAIAGYNSYQS</sequence>
<dbReference type="Proteomes" id="UP000749311">
    <property type="component" value="Unassembled WGS sequence"/>
</dbReference>
<evidence type="ECO:0000256" key="1">
    <source>
        <dbReference type="SAM" id="SignalP"/>
    </source>
</evidence>
<feature type="chain" id="PRO_5045145998" evidence="1">
    <location>
        <begin position="25"/>
        <end position="424"/>
    </location>
</feature>
<keyword evidence="3" id="KW-1185">Reference proteome</keyword>
<accession>A0ABX0SAK9</accession>